<gene>
    <name evidence="1" type="ORF">AVEN_129303_1</name>
</gene>
<comment type="caution">
    <text evidence="1">The sequence shown here is derived from an EMBL/GenBank/DDBJ whole genome shotgun (WGS) entry which is preliminary data.</text>
</comment>
<dbReference type="OrthoDB" id="411823at2759"/>
<dbReference type="AlphaFoldDB" id="A0A4Y2MM35"/>
<reference evidence="1 2" key="1">
    <citation type="journal article" date="2019" name="Sci. Rep.">
        <title>Orb-weaving spider Araneus ventricosus genome elucidates the spidroin gene catalogue.</title>
        <authorList>
            <person name="Kono N."/>
            <person name="Nakamura H."/>
            <person name="Ohtoshi R."/>
            <person name="Moran D.A.P."/>
            <person name="Shinohara A."/>
            <person name="Yoshida Y."/>
            <person name="Fujiwara M."/>
            <person name="Mori M."/>
            <person name="Tomita M."/>
            <person name="Arakawa K."/>
        </authorList>
    </citation>
    <scope>NUCLEOTIDE SEQUENCE [LARGE SCALE GENOMIC DNA]</scope>
</reference>
<name>A0A4Y2MM35_ARAVE</name>
<sequence>MMRTDGRKDLDRWVVWGGVLGRDGLFRLSRYILVGLGRWSSGYFTAETNELENEVCSPTVNHFLSAISTSCPTSAQPGGRQILKGEQTLGYLGVVNPVTSEEDVPLRGLTSKAYSESKCWTPGNLKGPEVRRDVQFITSSQKSSSDWRREDFLFFTGHGPFAHSLYRFRLIPTPFCACGKEGTPLHYIADCDLTESWHLTKPADNLKYLWFRRVAGNPLLRSKIRQAIQHMHANQDLFKPD</sequence>
<evidence type="ECO:0000313" key="1">
    <source>
        <dbReference type="EMBL" id="GBN28205.1"/>
    </source>
</evidence>
<dbReference type="Proteomes" id="UP000499080">
    <property type="component" value="Unassembled WGS sequence"/>
</dbReference>
<accession>A0A4Y2MM35</accession>
<dbReference type="EMBL" id="BGPR01007612">
    <property type="protein sequence ID" value="GBN28205.1"/>
    <property type="molecule type" value="Genomic_DNA"/>
</dbReference>
<protein>
    <submittedName>
        <fullName evidence="1">Uncharacterized protein</fullName>
    </submittedName>
</protein>
<keyword evidence="2" id="KW-1185">Reference proteome</keyword>
<proteinExistence type="predicted"/>
<organism evidence="1 2">
    <name type="scientific">Araneus ventricosus</name>
    <name type="common">Orbweaver spider</name>
    <name type="synonym">Epeira ventricosa</name>
    <dbReference type="NCBI Taxonomy" id="182803"/>
    <lineage>
        <taxon>Eukaryota</taxon>
        <taxon>Metazoa</taxon>
        <taxon>Ecdysozoa</taxon>
        <taxon>Arthropoda</taxon>
        <taxon>Chelicerata</taxon>
        <taxon>Arachnida</taxon>
        <taxon>Araneae</taxon>
        <taxon>Araneomorphae</taxon>
        <taxon>Entelegynae</taxon>
        <taxon>Araneoidea</taxon>
        <taxon>Araneidae</taxon>
        <taxon>Araneus</taxon>
    </lineage>
</organism>
<evidence type="ECO:0000313" key="2">
    <source>
        <dbReference type="Proteomes" id="UP000499080"/>
    </source>
</evidence>